<evidence type="ECO:0000313" key="6">
    <source>
        <dbReference type="Proteomes" id="UP000606499"/>
    </source>
</evidence>
<dbReference type="InterPro" id="IPR029061">
    <property type="entry name" value="THDP-binding"/>
</dbReference>
<comment type="similarity">
    <text evidence="2">Belongs to the transketolase family.</text>
</comment>
<name>A0A923LXK0_9FIRM</name>
<comment type="caution">
    <text evidence="5">The sequence shown here is derived from an EMBL/GenBank/DDBJ whole genome shotgun (WGS) entry which is preliminary data.</text>
</comment>
<keyword evidence="6" id="KW-1185">Reference proteome</keyword>
<sequence length="279" mass="30326">MLSAEKIREMKVFSKQVQMEVVKMIAGLGVGHLGGSLSITDLLSVLYCNQMRYEPKNPRWEGRDWLVLSKGHAGPALYATLALKGFFPVSELATLNRPHTNLPSHVDRTKTPGVDMTCGSLGQGASAAAGIALALRLDHKDNRVFAVFGDGEIDEGQVWEMALFAAQRKLSNLIAFVDYNKLQLDGTTDEVCALGDITAKFREFGWYAQEADGHDVAAINTAIENARAQSDKPSMIVLHTIKGNGWSKSAGQVGSHSRGLTAEELEEALSEMQSTIDSY</sequence>
<evidence type="ECO:0000256" key="3">
    <source>
        <dbReference type="ARBA" id="ARBA00023052"/>
    </source>
</evidence>
<protein>
    <submittedName>
        <fullName evidence="5">Transketolase</fullName>
    </submittedName>
</protein>
<keyword evidence="3" id="KW-0786">Thiamine pyrophosphate</keyword>
<evidence type="ECO:0000259" key="4">
    <source>
        <dbReference type="Pfam" id="PF00456"/>
    </source>
</evidence>
<evidence type="ECO:0000256" key="2">
    <source>
        <dbReference type="ARBA" id="ARBA00007131"/>
    </source>
</evidence>
<dbReference type="PANTHER" id="PTHR47514:SF1">
    <property type="entry name" value="TRANSKETOLASE N-TERMINAL SECTION-RELATED"/>
    <property type="match status" value="1"/>
</dbReference>
<dbReference type="PANTHER" id="PTHR47514">
    <property type="entry name" value="TRANSKETOLASE N-TERMINAL SECTION-RELATED"/>
    <property type="match status" value="1"/>
</dbReference>
<evidence type="ECO:0000256" key="1">
    <source>
        <dbReference type="ARBA" id="ARBA00001964"/>
    </source>
</evidence>
<feature type="domain" description="Transketolase N-terminal" evidence="4">
    <location>
        <begin position="19"/>
        <end position="268"/>
    </location>
</feature>
<dbReference type="InterPro" id="IPR005474">
    <property type="entry name" value="Transketolase_N"/>
</dbReference>
<accession>A0A923LXK0</accession>
<dbReference type="Proteomes" id="UP000606499">
    <property type="component" value="Unassembled WGS sequence"/>
</dbReference>
<dbReference type="AlphaFoldDB" id="A0A923LXK0"/>
<organism evidence="5 6">
    <name type="scientific">Agathobaculum faecis</name>
    <dbReference type="NCBI Taxonomy" id="2763013"/>
    <lineage>
        <taxon>Bacteria</taxon>
        <taxon>Bacillati</taxon>
        <taxon>Bacillota</taxon>
        <taxon>Clostridia</taxon>
        <taxon>Eubacteriales</taxon>
        <taxon>Butyricicoccaceae</taxon>
        <taxon>Agathobaculum</taxon>
    </lineage>
</organism>
<dbReference type="EMBL" id="JACOPL010000018">
    <property type="protein sequence ID" value="MBC5726543.1"/>
    <property type="molecule type" value="Genomic_DNA"/>
</dbReference>
<dbReference type="Gene3D" id="3.40.50.970">
    <property type="match status" value="1"/>
</dbReference>
<evidence type="ECO:0000313" key="5">
    <source>
        <dbReference type="EMBL" id="MBC5726543.1"/>
    </source>
</evidence>
<dbReference type="RefSeq" id="WP_107631256.1">
    <property type="nucleotide sequence ID" value="NZ_JACOPL010000018.1"/>
</dbReference>
<dbReference type="CDD" id="cd02012">
    <property type="entry name" value="TPP_TK"/>
    <property type="match status" value="1"/>
</dbReference>
<proteinExistence type="inferred from homology"/>
<dbReference type="Pfam" id="PF00456">
    <property type="entry name" value="Transketolase_N"/>
    <property type="match status" value="1"/>
</dbReference>
<comment type="cofactor">
    <cofactor evidence="1">
        <name>thiamine diphosphate</name>
        <dbReference type="ChEBI" id="CHEBI:58937"/>
    </cofactor>
</comment>
<reference evidence="5" key="1">
    <citation type="submission" date="2020-08" db="EMBL/GenBank/DDBJ databases">
        <title>Genome public.</title>
        <authorList>
            <person name="Liu C."/>
            <person name="Sun Q."/>
        </authorList>
    </citation>
    <scope>NUCLEOTIDE SEQUENCE</scope>
    <source>
        <strain evidence="5">NSJ-28</strain>
    </source>
</reference>
<gene>
    <name evidence="5" type="ORF">H8S45_13885</name>
</gene>
<dbReference type="SUPFAM" id="SSF52518">
    <property type="entry name" value="Thiamin diphosphate-binding fold (THDP-binding)"/>
    <property type="match status" value="1"/>
</dbReference>